<dbReference type="EMBL" id="DYWQ01000013">
    <property type="protein sequence ID" value="HJF44351.1"/>
    <property type="molecule type" value="Genomic_DNA"/>
</dbReference>
<dbReference type="InterPro" id="IPR009057">
    <property type="entry name" value="Homeodomain-like_sf"/>
</dbReference>
<dbReference type="PANTHER" id="PTHR30055:SF234">
    <property type="entry name" value="HTH-TYPE TRANSCRIPTIONAL REGULATOR BETI"/>
    <property type="match status" value="1"/>
</dbReference>
<organism evidence="6 7">
    <name type="scientific">Thermophilibacter provencensis</name>
    <dbReference type="NCBI Taxonomy" id="1852386"/>
    <lineage>
        <taxon>Bacteria</taxon>
        <taxon>Bacillati</taxon>
        <taxon>Actinomycetota</taxon>
        <taxon>Coriobacteriia</taxon>
        <taxon>Coriobacteriales</taxon>
        <taxon>Atopobiaceae</taxon>
        <taxon>Thermophilibacter</taxon>
    </lineage>
</organism>
<comment type="caution">
    <text evidence="6">The sequence shown here is derived from an EMBL/GenBank/DDBJ whole genome shotgun (WGS) entry which is preliminary data.</text>
</comment>
<name>A0A921KM63_9ACTN</name>
<evidence type="ECO:0000259" key="5">
    <source>
        <dbReference type="PROSITE" id="PS50977"/>
    </source>
</evidence>
<dbReference type="AlphaFoldDB" id="A0A921KM63"/>
<dbReference type="SUPFAM" id="SSF48498">
    <property type="entry name" value="Tetracyclin repressor-like, C-terminal domain"/>
    <property type="match status" value="1"/>
</dbReference>
<dbReference type="Gene3D" id="1.10.10.60">
    <property type="entry name" value="Homeodomain-like"/>
    <property type="match status" value="1"/>
</dbReference>
<evidence type="ECO:0000256" key="1">
    <source>
        <dbReference type="ARBA" id="ARBA00023015"/>
    </source>
</evidence>
<dbReference type="RefSeq" id="WP_274958439.1">
    <property type="nucleotide sequence ID" value="NZ_DYWQ01000013.1"/>
</dbReference>
<evidence type="ECO:0000256" key="3">
    <source>
        <dbReference type="ARBA" id="ARBA00023163"/>
    </source>
</evidence>
<sequence length="211" mass="22178">MEIRGGRAEARTRKSAVTREKIMEAAAELMVERGGTDFQMMEVSSRCEMSKGSLYYYFADKGELVRAVMDRSVEALVDAVERVVADAPSAADSILGLVRALAEALRPGGPLMLAMLGSGTSATGAPAVEGPRLARVLAILTAQLERAKGEGLVREDADSRLCAAAVAGAFLVFEHVAPDGAPKSVEALTQRILDLALSGVGTERGRAVFLG</sequence>
<dbReference type="InterPro" id="IPR050109">
    <property type="entry name" value="HTH-type_TetR-like_transc_reg"/>
</dbReference>
<keyword evidence="1" id="KW-0805">Transcription regulation</keyword>
<evidence type="ECO:0000256" key="4">
    <source>
        <dbReference type="PROSITE-ProRule" id="PRU00335"/>
    </source>
</evidence>
<dbReference type="Gene3D" id="1.10.357.10">
    <property type="entry name" value="Tetracycline Repressor, domain 2"/>
    <property type="match status" value="1"/>
</dbReference>
<dbReference type="InterPro" id="IPR036271">
    <property type="entry name" value="Tet_transcr_reg_TetR-rel_C_sf"/>
</dbReference>
<dbReference type="PROSITE" id="PS50977">
    <property type="entry name" value="HTH_TETR_2"/>
    <property type="match status" value="1"/>
</dbReference>
<dbReference type="PANTHER" id="PTHR30055">
    <property type="entry name" value="HTH-TYPE TRANSCRIPTIONAL REGULATOR RUTR"/>
    <property type="match status" value="1"/>
</dbReference>
<reference evidence="6" key="2">
    <citation type="submission" date="2021-09" db="EMBL/GenBank/DDBJ databases">
        <authorList>
            <person name="Gilroy R."/>
        </authorList>
    </citation>
    <scope>NUCLEOTIDE SEQUENCE</scope>
    <source>
        <strain evidence="6">CHK124-7917</strain>
    </source>
</reference>
<gene>
    <name evidence="6" type="ORF">K8U72_00985</name>
</gene>
<dbReference type="GO" id="GO:0000976">
    <property type="term" value="F:transcription cis-regulatory region binding"/>
    <property type="evidence" value="ECO:0007669"/>
    <property type="project" value="TreeGrafter"/>
</dbReference>
<dbReference type="InterPro" id="IPR001647">
    <property type="entry name" value="HTH_TetR"/>
</dbReference>
<dbReference type="Pfam" id="PF00440">
    <property type="entry name" value="TetR_N"/>
    <property type="match status" value="1"/>
</dbReference>
<dbReference type="Proteomes" id="UP000697330">
    <property type="component" value="Unassembled WGS sequence"/>
</dbReference>
<keyword evidence="2 4" id="KW-0238">DNA-binding</keyword>
<dbReference type="SUPFAM" id="SSF46689">
    <property type="entry name" value="Homeodomain-like"/>
    <property type="match status" value="1"/>
</dbReference>
<protein>
    <submittedName>
        <fullName evidence="6">TetR/AcrR family transcriptional regulator</fullName>
    </submittedName>
</protein>
<keyword evidence="3" id="KW-0804">Transcription</keyword>
<evidence type="ECO:0000313" key="7">
    <source>
        <dbReference type="Proteomes" id="UP000697330"/>
    </source>
</evidence>
<evidence type="ECO:0000256" key="2">
    <source>
        <dbReference type="ARBA" id="ARBA00023125"/>
    </source>
</evidence>
<evidence type="ECO:0000313" key="6">
    <source>
        <dbReference type="EMBL" id="HJF44351.1"/>
    </source>
</evidence>
<dbReference type="GO" id="GO:0003700">
    <property type="term" value="F:DNA-binding transcription factor activity"/>
    <property type="evidence" value="ECO:0007669"/>
    <property type="project" value="TreeGrafter"/>
</dbReference>
<accession>A0A921KM63</accession>
<dbReference type="PRINTS" id="PR00455">
    <property type="entry name" value="HTHTETR"/>
</dbReference>
<feature type="DNA-binding region" description="H-T-H motif" evidence="4">
    <location>
        <begin position="39"/>
        <end position="58"/>
    </location>
</feature>
<feature type="domain" description="HTH tetR-type" evidence="5">
    <location>
        <begin position="16"/>
        <end position="76"/>
    </location>
</feature>
<proteinExistence type="predicted"/>
<reference evidence="6" key="1">
    <citation type="journal article" date="2021" name="PeerJ">
        <title>Extensive microbial diversity within the chicken gut microbiome revealed by metagenomics and culture.</title>
        <authorList>
            <person name="Gilroy R."/>
            <person name="Ravi A."/>
            <person name="Getino M."/>
            <person name="Pursley I."/>
            <person name="Horton D.L."/>
            <person name="Alikhan N.F."/>
            <person name="Baker D."/>
            <person name="Gharbi K."/>
            <person name="Hall N."/>
            <person name="Watson M."/>
            <person name="Adriaenssens E.M."/>
            <person name="Foster-Nyarko E."/>
            <person name="Jarju S."/>
            <person name="Secka A."/>
            <person name="Antonio M."/>
            <person name="Oren A."/>
            <person name="Chaudhuri R.R."/>
            <person name="La Ragione R."/>
            <person name="Hildebrand F."/>
            <person name="Pallen M.J."/>
        </authorList>
    </citation>
    <scope>NUCLEOTIDE SEQUENCE</scope>
    <source>
        <strain evidence="6">CHK124-7917</strain>
    </source>
</reference>